<accession>A0A0F6QYJ9</accession>
<dbReference type="KEGG" id="ccj:UL81_06600"/>
<organism evidence="1 2">
    <name type="scientific">Corynebacterium camporealensis</name>
    <dbReference type="NCBI Taxonomy" id="161896"/>
    <lineage>
        <taxon>Bacteria</taxon>
        <taxon>Bacillati</taxon>
        <taxon>Actinomycetota</taxon>
        <taxon>Actinomycetes</taxon>
        <taxon>Mycobacteriales</taxon>
        <taxon>Corynebacteriaceae</taxon>
        <taxon>Corynebacterium</taxon>
    </lineage>
</organism>
<dbReference type="InterPro" id="IPR024524">
    <property type="entry name" value="DUF3800"/>
</dbReference>
<name>A0A0F6QYJ9_9CORY</name>
<dbReference type="STRING" id="161896.UL81_06600"/>
<dbReference type="AlphaFoldDB" id="A0A0F6QYJ9"/>
<evidence type="ECO:0000313" key="1">
    <source>
        <dbReference type="EMBL" id="AKE39283.1"/>
    </source>
</evidence>
<dbReference type="Proteomes" id="UP000033566">
    <property type="component" value="Chromosome"/>
</dbReference>
<dbReference type="PATRIC" id="fig|161896.4.peg.1296"/>
<proteinExistence type="predicted"/>
<reference evidence="1 2" key="1">
    <citation type="journal article" date="2015" name="Genome Announc.">
        <title>Complete Genome Sequence of Corynebacterium camporealensis DSM 44610, Isolated from the Milk of a Manchega Sheep with Subclinical Mastitis.</title>
        <authorList>
            <person name="Ruckert C."/>
            <person name="Albersmeier A."/>
            <person name="Winkler A."/>
            <person name="Tauch A."/>
        </authorList>
    </citation>
    <scope>NUCLEOTIDE SEQUENCE [LARGE SCALE GENOMIC DNA]</scope>
    <source>
        <strain evidence="1 2">DSM 44610</strain>
    </source>
</reference>
<dbReference type="OrthoDB" id="4402049at2"/>
<protein>
    <submittedName>
        <fullName evidence="1">Uncharacterized protein</fullName>
    </submittedName>
</protein>
<dbReference type="RefSeq" id="WP_035105464.1">
    <property type="nucleotide sequence ID" value="NZ_CP011311.1"/>
</dbReference>
<keyword evidence="2" id="KW-1185">Reference proteome</keyword>
<dbReference type="Pfam" id="PF12686">
    <property type="entry name" value="DUF3800"/>
    <property type="match status" value="1"/>
</dbReference>
<dbReference type="EMBL" id="CP011311">
    <property type="protein sequence ID" value="AKE39283.1"/>
    <property type="molecule type" value="Genomic_DNA"/>
</dbReference>
<evidence type="ECO:0000313" key="2">
    <source>
        <dbReference type="Proteomes" id="UP000033566"/>
    </source>
</evidence>
<sequence>MLLAYLNEIGSPGAFVHPTHPRYADSPAFGYGGLVLEQSAVREFGAYFAHLKSTYFRSEIPDNIDSGRWEKKGANLLYARVRDERTMNLRALGSVLKKIRELEGHLFFYADEKPRGTPKETSTGSSEIAQREQSAMSETLNRLARHADRQDKSILILMDQINEKSRKQRLPQMYAHIFGRSKEHPEMRRILELPMHIDSELSSNIQAADWICALIKRAIDYQLIEDSRYNWLPESPEVQEAKGIFTFESNLHLYQRSIQDIHNAQILYGARPVLDAPETGPLSDANRKKLELVRRAAERKH</sequence>
<gene>
    <name evidence="1" type="ORF">UL81_06600</name>
</gene>
<dbReference type="HOGENOM" id="CLU_076308_0_0_11"/>